<accession>A0ACB7Y782</accession>
<sequence>MNMLLPQPLPTRLPPLHTFLPYHPIIFHRSLLPAITTAASTRTSLYSTHLHLTSADDDDEENDIASLKNRRYDFTPLLDYLSSTTTALSDSTSSPPSSLDPTELALVESYRSVPAPLWHSLLKNTLAPGSNDDSIQTAYSLVNWLQKHNLCFSFELLYAILIHALGRSEKLYEAFLLSQKQALTPFTYNALIGACARNDDLEKALNLMARMRGDGYQSDYVNYSLVIQSLTRRNEIDSGMLEKLYEEIEGDNIELDAQLLNDIIVGFAKAGDADKAMYFLAVLQGNGLSAKTASTVAVISVLGDFGRTHEAEAVFEELKEGGLKPRTRAYNALLKAYVKAGSLRDAESIVSDMERCGLSPDEQTYSLLIDAYANEGRWESARIVLKEMEANKVQPNSYVFSRILAGYRDRGEWQRSFQVLKEMKECGVQPDRHFYNVMIDAFGKYNCLDHAMATFVRMRAEGIQPDNVTWNTLIACHSKLGHHKKAEELFEEMRESGCLPCTMTYNIMIHSFGEQARWEEVKDLFGKMQSQGLLPNVVTYTTLVDIYGQSGRFSEAIECLEDMKSKGLKPSSTMYNALINAYAQRGMSDKAVHAFRVMIADGLKPCILALNSVINAFGEDFRDADAFSVLQFMKEHDLKPDVVTYTTLMKALIRVKKYDQVPSVYEEMILSGCTPDRKARAMLRSALKYMKESLIS</sequence>
<dbReference type="Proteomes" id="UP000828048">
    <property type="component" value="Chromosome 7"/>
</dbReference>
<dbReference type="EMBL" id="CM037157">
    <property type="protein sequence ID" value="KAH7848918.1"/>
    <property type="molecule type" value="Genomic_DNA"/>
</dbReference>
<evidence type="ECO:0000313" key="1">
    <source>
        <dbReference type="EMBL" id="KAH7848918.1"/>
    </source>
</evidence>
<organism evidence="1 2">
    <name type="scientific">Vaccinium darrowii</name>
    <dbReference type="NCBI Taxonomy" id="229202"/>
    <lineage>
        <taxon>Eukaryota</taxon>
        <taxon>Viridiplantae</taxon>
        <taxon>Streptophyta</taxon>
        <taxon>Embryophyta</taxon>
        <taxon>Tracheophyta</taxon>
        <taxon>Spermatophyta</taxon>
        <taxon>Magnoliopsida</taxon>
        <taxon>eudicotyledons</taxon>
        <taxon>Gunneridae</taxon>
        <taxon>Pentapetalae</taxon>
        <taxon>asterids</taxon>
        <taxon>Ericales</taxon>
        <taxon>Ericaceae</taxon>
        <taxon>Vaccinioideae</taxon>
        <taxon>Vaccinieae</taxon>
        <taxon>Vaccinium</taxon>
    </lineage>
</organism>
<name>A0ACB7Y782_9ERIC</name>
<reference evidence="1 2" key="1">
    <citation type="journal article" date="2021" name="Hortic Res">
        <title>High-quality reference genome and annotation aids understanding of berry development for evergreen blueberry (Vaccinium darrowii).</title>
        <authorList>
            <person name="Yu J."/>
            <person name="Hulse-Kemp A.M."/>
            <person name="Babiker E."/>
            <person name="Staton M."/>
        </authorList>
    </citation>
    <scope>NUCLEOTIDE SEQUENCE [LARGE SCALE GENOMIC DNA]</scope>
    <source>
        <strain evidence="2">cv. NJ 8807/NJ 8810</strain>
        <tissue evidence="1">Young leaf</tissue>
    </source>
</reference>
<comment type="caution">
    <text evidence="1">The sequence shown here is derived from an EMBL/GenBank/DDBJ whole genome shotgun (WGS) entry which is preliminary data.</text>
</comment>
<proteinExistence type="predicted"/>
<evidence type="ECO:0000313" key="2">
    <source>
        <dbReference type="Proteomes" id="UP000828048"/>
    </source>
</evidence>
<protein>
    <submittedName>
        <fullName evidence="1">Uncharacterized protein</fullName>
    </submittedName>
</protein>
<gene>
    <name evidence="1" type="ORF">Vadar_010228</name>
</gene>
<keyword evidence="2" id="KW-1185">Reference proteome</keyword>